<gene>
    <name evidence="3" type="ORF">SAMN05660350_04231</name>
</gene>
<name>A0A1M7UXT3_9ACTN</name>
<evidence type="ECO:0000259" key="2">
    <source>
        <dbReference type="Pfam" id="PF09851"/>
    </source>
</evidence>
<dbReference type="RefSeq" id="WP_072920629.1">
    <property type="nucleotide sequence ID" value="NZ_FRDM01000036.1"/>
</dbReference>
<evidence type="ECO:0000313" key="3">
    <source>
        <dbReference type="EMBL" id="SHN87764.1"/>
    </source>
</evidence>
<evidence type="ECO:0000313" key="4">
    <source>
        <dbReference type="Proteomes" id="UP000184428"/>
    </source>
</evidence>
<dbReference type="OrthoDB" id="3748887at2"/>
<keyword evidence="1" id="KW-1133">Transmembrane helix</keyword>
<dbReference type="AlphaFoldDB" id="A0A1M7UXT3"/>
<dbReference type="Pfam" id="PF09851">
    <property type="entry name" value="SHOCT"/>
    <property type="match status" value="1"/>
</dbReference>
<keyword evidence="1" id="KW-0812">Transmembrane</keyword>
<organism evidence="3 4">
    <name type="scientific">Geodermatophilus obscurus</name>
    <dbReference type="NCBI Taxonomy" id="1861"/>
    <lineage>
        <taxon>Bacteria</taxon>
        <taxon>Bacillati</taxon>
        <taxon>Actinomycetota</taxon>
        <taxon>Actinomycetes</taxon>
        <taxon>Geodermatophilales</taxon>
        <taxon>Geodermatophilaceae</taxon>
        <taxon>Geodermatophilus</taxon>
    </lineage>
</organism>
<dbReference type="Proteomes" id="UP000184428">
    <property type="component" value="Unassembled WGS sequence"/>
</dbReference>
<protein>
    <submittedName>
        <fullName evidence="3">Putative membrane protein</fullName>
    </submittedName>
</protein>
<sequence>MMGWYDWGHMSGWGWAASMIGTLLFLGLIALVAWLVVRAVRRPGDGFSRPTYTAGQDTAERLLADRFARGEIDEDEYRRRLATLRGVGTGSG</sequence>
<accession>A0A1M7UXT3</accession>
<reference evidence="3 4" key="1">
    <citation type="submission" date="2016-12" db="EMBL/GenBank/DDBJ databases">
        <authorList>
            <person name="Song W.-J."/>
            <person name="Kurnit D.M."/>
        </authorList>
    </citation>
    <scope>NUCLEOTIDE SEQUENCE [LARGE SCALE GENOMIC DNA]</scope>
    <source>
        <strain evidence="3 4">DSM 43162</strain>
    </source>
</reference>
<keyword evidence="1" id="KW-0472">Membrane</keyword>
<evidence type="ECO:0000256" key="1">
    <source>
        <dbReference type="SAM" id="Phobius"/>
    </source>
</evidence>
<feature type="transmembrane region" description="Helical" evidence="1">
    <location>
        <begin position="12"/>
        <end position="37"/>
    </location>
</feature>
<dbReference type="EMBL" id="FRDM01000036">
    <property type="protein sequence ID" value="SHN87764.1"/>
    <property type="molecule type" value="Genomic_DNA"/>
</dbReference>
<proteinExistence type="predicted"/>
<feature type="domain" description="SHOCT" evidence="2">
    <location>
        <begin position="59"/>
        <end position="84"/>
    </location>
</feature>
<dbReference type="InterPro" id="IPR018649">
    <property type="entry name" value="SHOCT"/>
</dbReference>